<feature type="transmembrane region" description="Helical" evidence="9">
    <location>
        <begin position="40"/>
        <end position="58"/>
    </location>
</feature>
<feature type="transmembrane region" description="Helical" evidence="9">
    <location>
        <begin position="350"/>
        <end position="367"/>
    </location>
</feature>
<evidence type="ECO:0000313" key="10">
    <source>
        <dbReference type="EMBL" id="MDA2809751.1"/>
    </source>
</evidence>
<comment type="subcellular location">
    <subcellularLocation>
        <location evidence="1">Cell membrane</location>
        <topology evidence="1">Multi-pass membrane protein</topology>
    </subcellularLocation>
</comment>
<keyword evidence="11" id="KW-1185">Reference proteome</keyword>
<organism evidence="10 11">
    <name type="scientific">Nocardiopsis endophytica</name>
    <dbReference type="NCBI Taxonomy" id="3018445"/>
    <lineage>
        <taxon>Bacteria</taxon>
        <taxon>Bacillati</taxon>
        <taxon>Actinomycetota</taxon>
        <taxon>Actinomycetes</taxon>
        <taxon>Streptosporangiales</taxon>
        <taxon>Nocardiopsidaceae</taxon>
        <taxon>Nocardiopsis</taxon>
    </lineage>
</organism>
<feature type="transmembrane region" description="Helical" evidence="9">
    <location>
        <begin position="78"/>
        <end position="98"/>
    </location>
</feature>
<dbReference type="InterPro" id="IPR000060">
    <property type="entry name" value="BCCT_transptr"/>
</dbReference>
<feature type="transmembrane region" description="Helical" evidence="9">
    <location>
        <begin position="293"/>
        <end position="316"/>
    </location>
</feature>
<evidence type="ECO:0000313" key="11">
    <source>
        <dbReference type="Proteomes" id="UP001527866"/>
    </source>
</evidence>
<feature type="transmembrane region" description="Helical" evidence="9">
    <location>
        <begin position="220"/>
        <end position="241"/>
    </location>
</feature>
<keyword evidence="5 9" id="KW-0812">Transmembrane</keyword>
<keyword evidence="3" id="KW-0813">Transport</keyword>
<feature type="region of interest" description="Disordered" evidence="8">
    <location>
        <begin position="1"/>
        <end position="21"/>
    </location>
</feature>
<dbReference type="Pfam" id="PF02028">
    <property type="entry name" value="BCCT"/>
    <property type="match status" value="1"/>
</dbReference>
<name>A0ABT4TZB5_9ACTN</name>
<proteinExistence type="inferred from homology"/>
<dbReference type="NCBIfam" id="TIGR00842">
    <property type="entry name" value="bcct"/>
    <property type="match status" value="1"/>
</dbReference>
<evidence type="ECO:0000256" key="5">
    <source>
        <dbReference type="ARBA" id="ARBA00022692"/>
    </source>
</evidence>
<protein>
    <submittedName>
        <fullName evidence="10">BCCT family transporter</fullName>
    </submittedName>
</protein>
<dbReference type="PANTHER" id="PTHR30047:SF7">
    <property type="entry name" value="HIGH-AFFINITY CHOLINE TRANSPORT PROTEIN"/>
    <property type="match status" value="1"/>
</dbReference>
<keyword evidence="4" id="KW-1003">Cell membrane</keyword>
<reference evidence="10 11" key="1">
    <citation type="submission" date="2023-01" db="EMBL/GenBank/DDBJ databases">
        <title>Draft genome sequence of Nocardiopsis sp. RSe5-2 isolated from halophytes.</title>
        <authorList>
            <person name="Duangmal K."/>
            <person name="Chantavorakit T."/>
        </authorList>
    </citation>
    <scope>NUCLEOTIDE SEQUENCE [LARGE SCALE GENOMIC DNA]</scope>
    <source>
        <strain evidence="10 11">RSe5-2</strain>
    </source>
</reference>
<dbReference type="RefSeq" id="WP_270683652.1">
    <property type="nucleotide sequence ID" value="NZ_JAQFWQ010000006.1"/>
</dbReference>
<accession>A0ABT4TZB5</accession>
<gene>
    <name evidence="10" type="ORF">O4J56_03785</name>
</gene>
<sequence>MAIENGNGNGPTTGEISTEDLLWEPPERSRADLKPKTDRIVFGVAAVLSIAFLVWGVVNKDSLKGISAGALQALMHNGGWVFVLSASVFVVFALWLAFSRYGSIRLGRDDEEPEFRTVSWISMMFGAGMGIGMVFYGVGEPLGHFLTPPPGTEGAGTGAAVGHAMSTTLFHWTLHPWAIYAVVGLAIAYGTFRRGRGQLISAAFTPLIGERHASGALGRLIDVFALFATLFGTAASLGLGTLQIAEGLRQIGWIGEPTEPVLLTIIGVLLLCFLASAVSGVAKGIQWLSNTNLVLALAVLVFLLATGATVFVFNLVPTSLGAYFQDFFANAGRTADTAKGAEEWLSGWTIFYWAWWISWSPFVGMFIARISRGRTVREFVGGVILVPSALSLVWFAVMGGNALYMQMNGTDLSAAGDTEAQLFGLLKEFPAFTFVALVVMVLIGIFFITGADSASIIMGTMSQRGAIEPKRPITVFWGLMMGGVAATMMLAGGSDALSGLQTLTIIVAAPFTLILLLLCVALVRDLRRDPTVLRSAKAEEVVTAAVVAGAQDHDGDFQLEISAAEDTSTEDTSAERA</sequence>
<dbReference type="Proteomes" id="UP001527866">
    <property type="component" value="Unassembled WGS sequence"/>
</dbReference>
<keyword evidence="6 9" id="KW-1133">Transmembrane helix</keyword>
<evidence type="ECO:0000256" key="4">
    <source>
        <dbReference type="ARBA" id="ARBA00022475"/>
    </source>
</evidence>
<evidence type="ECO:0000256" key="9">
    <source>
        <dbReference type="SAM" id="Phobius"/>
    </source>
</evidence>
<dbReference type="EMBL" id="JAQFWQ010000006">
    <property type="protein sequence ID" value="MDA2809751.1"/>
    <property type="molecule type" value="Genomic_DNA"/>
</dbReference>
<dbReference type="InterPro" id="IPR018093">
    <property type="entry name" value="BCCT_CS"/>
</dbReference>
<feature type="transmembrane region" description="Helical" evidence="9">
    <location>
        <begin position="118"/>
        <end position="138"/>
    </location>
</feature>
<evidence type="ECO:0000256" key="8">
    <source>
        <dbReference type="SAM" id="MobiDB-lite"/>
    </source>
</evidence>
<keyword evidence="7 9" id="KW-0472">Membrane</keyword>
<comment type="similarity">
    <text evidence="2">Belongs to the BCCT transporter (TC 2.A.15) family.</text>
</comment>
<evidence type="ECO:0000256" key="6">
    <source>
        <dbReference type="ARBA" id="ARBA00022989"/>
    </source>
</evidence>
<feature type="transmembrane region" description="Helical" evidence="9">
    <location>
        <begin position="261"/>
        <end position="281"/>
    </location>
</feature>
<evidence type="ECO:0000256" key="1">
    <source>
        <dbReference type="ARBA" id="ARBA00004651"/>
    </source>
</evidence>
<comment type="caution">
    <text evidence="10">The sequence shown here is derived from an EMBL/GenBank/DDBJ whole genome shotgun (WGS) entry which is preliminary data.</text>
</comment>
<feature type="transmembrane region" description="Helical" evidence="9">
    <location>
        <begin position="174"/>
        <end position="192"/>
    </location>
</feature>
<feature type="transmembrane region" description="Helical" evidence="9">
    <location>
        <begin position="472"/>
        <end position="491"/>
    </location>
</feature>
<feature type="transmembrane region" description="Helical" evidence="9">
    <location>
        <begin position="379"/>
        <end position="397"/>
    </location>
</feature>
<evidence type="ECO:0000256" key="7">
    <source>
        <dbReference type="ARBA" id="ARBA00023136"/>
    </source>
</evidence>
<feature type="transmembrane region" description="Helical" evidence="9">
    <location>
        <begin position="431"/>
        <end position="451"/>
    </location>
</feature>
<feature type="transmembrane region" description="Helical" evidence="9">
    <location>
        <begin position="503"/>
        <end position="523"/>
    </location>
</feature>
<evidence type="ECO:0000256" key="2">
    <source>
        <dbReference type="ARBA" id="ARBA00005658"/>
    </source>
</evidence>
<dbReference type="PROSITE" id="PS01303">
    <property type="entry name" value="BCCT"/>
    <property type="match status" value="1"/>
</dbReference>
<evidence type="ECO:0000256" key="3">
    <source>
        <dbReference type="ARBA" id="ARBA00022448"/>
    </source>
</evidence>
<dbReference type="PANTHER" id="PTHR30047">
    <property type="entry name" value="HIGH-AFFINITY CHOLINE TRANSPORT PROTEIN-RELATED"/>
    <property type="match status" value="1"/>
</dbReference>